<sequence length="912" mass="103607">MGTRFDRWLSRPSTLCFLRRVLDITSSAPIPSQLRPCITHRRYAHQNKQHPVEDPEEEEEGGPSLPRRRYYRASRDDDTDAVAAQKREDATETALRRALGPRVGLTNSRSSSGTMFTSLSGHLMHPVSSARLVKLLVESPKHRSDLGLWAEVAQNVQRHEGLDGVIVVWDGMRQHGVDLPTVGEDADILWTTFMTSGIWKGERSDHRRFFLEVLQYAVRLKDRSGKVYPKLYQTAVGTFLSVSPFWAAKWARYIAEHLGEEQIDLNGLAPYCAASDTFKEFRAIYKKQGRAHKLYDCFIPELLKQRDVEQVLQWHKLFISNGDGPGAEVFAMRLVQELFERDGNRSLPMVHRRSSEKDDFVVPRDGVSIDLPSMTRATMSTLVGEVHGIKQREVSDAFVAKMFATRVFPLDMIVSGLGVIGVDRIGPLAMREIALRVGSASEFDLKLKNLQDMELAISDAIYCRLLIKLAREGPENLYEALLTSDEHPEAFEDSATQQALLASFLETGDLVNAQVTLLGLSLRGGVAQARAWNCLLQHHVKHRQFRLVADTTQQIQALDIVILGSTLASVYRYLLPERNPGRAPPQDMLDEYLGVPPLQFVTNASMYAAERGIEVRPYLWIELMKRYGMLQKWEELEQLVHWLPKFYRTRPKSYRTITLENGRKVNVNVPLRTIFSSSMRGALIVWGFRRATTKKLLTATDSSQTGHSHTWARGILLLKKLNEEGLHKPEMQTSPALVRKVLLKQMWTLFGPAYSTKNINLLARKCNRLGLAHFIQHADEIWDGQLFDLDPRLYEPQNFPKLLVALFGRTKRVGQKTGDRVDVLAYARAIAERRWVPPILHRALNQRQRAWERSPFRIPSSRASFRPALAHAAGTPSLHLRSRRRHRLLSARSMSSHPVPNHQDALETVAPG</sequence>
<feature type="region of interest" description="Disordered" evidence="1">
    <location>
        <begin position="45"/>
        <end position="93"/>
    </location>
</feature>
<accession>A0A2G5HRA5</accession>
<evidence type="ECO:0000313" key="3">
    <source>
        <dbReference type="Proteomes" id="UP000230605"/>
    </source>
</evidence>
<proteinExistence type="predicted"/>
<organism evidence="2 3">
    <name type="scientific">Cercospora beticola</name>
    <name type="common">Sugarbeet leaf spot fungus</name>
    <dbReference type="NCBI Taxonomy" id="122368"/>
    <lineage>
        <taxon>Eukaryota</taxon>
        <taxon>Fungi</taxon>
        <taxon>Dikarya</taxon>
        <taxon>Ascomycota</taxon>
        <taxon>Pezizomycotina</taxon>
        <taxon>Dothideomycetes</taxon>
        <taxon>Dothideomycetidae</taxon>
        <taxon>Mycosphaerellales</taxon>
        <taxon>Mycosphaerellaceae</taxon>
        <taxon>Cercospora</taxon>
    </lineage>
</organism>
<name>A0A2G5HRA5_CERBT</name>
<protein>
    <submittedName>
        <fullName evidence="2">Uncharacterized protein</fullName>
    </submittedName>
</protein>
<dbReference type="OrthoDB" id="5366531at2759"/>
<evidence type="ECO:0000256" key="1">
    <source>
        <dbReference type="SAM" id="MobiDB-lite"/>
    </source>
</evidence>
<evidence type="ECO:0000313" key="2">
    <source>
        <dbReference type="EMBL" id="PIA95067.1"/>
    </source>
</evidence>
<dbReference type="Proteomes" id="UP000230605">
    <property type="component" value="Chromosome 6"/>
</dbReference>
<feature type="region of interest" description="Disordered" evidence="1">
    <location>
        <begin position="891"/>
        <end position="912"/>
    </location>
</feature>
<dbReference type="EMBL" id="LKMD01000104">
    <property type="protein sequence ID" value="PIA95067.1"/>
    <property type="molecule type" value="Genomic_DNA"/>
</dbReference>
<gene>
    <name evidence="2" type="ORF">CB0940_08913</name>
</gene>
<reference evidence="2 3" key="1">
    <citation type="submission" date="2015-10" db="EMBL/GenBank/DDBJ databases">
        <title>The cercosporin biosynthetic gene cluster was horizontally transferred to several fungal lineages and shown to be expanded in Cercospora beticola based on microsynteny with recipient genomes.</title>
        <authorList>
            <person name="De Jonge R."/>
            <person name="Ebert M.K."/>
            <person name="Suttle J.C."/>
            <person name="Jurick Ii W.M."/>
            <person name="Secor G.A."/>
            <person name="Thomma B.P."/>
            <person name="Van De Peer Y."/>
            <person name="Bolton M.D."/>
        </authorList>
    </citation>
    <scope>NUCLEOTIDE SEQUENCE [LARGE SCALE GENOMIC DNA]</scope>
    <source>
        <strain evidence="2 3">09-40</strain>
    </source>
</reference>
<dbReference type="AlphaFoldDB" id="A0A2G5HRA5"/>
<comment type="caution">
    <text evidence="2">The sequence shown here is derived from an EMBL/GenBank/DDBJ whole genome shotgun (WGS) entry which is preliminary data.</text>
</comment>